<reference evidence="2" key="1">
    <citation type="submission" date="2023-08" db="EMBL/GenBank/DDBJ databases">
        <authorList>
            <person name="Chen Y."/>
            <person name="Shah S."/>
            <person name="Dougan E. K."/>
            <person name="Thang M."/>
            <person name="Chan C."/>
        </authorList>
    </citation>
    <scope>NUCLEOTIDE SEQUENCE</scope>
</reference>
<feature type="region of interest" description="Disordered" evidence="1">
    <location>
        <begin position="355"/>
        <end position="410"/>
    </location>
</feature>
<gene>
    <name evidence="2" type="ORF">EVOR1521_LOCUS5878</name>
</gene>
<keyword evidence="3" id="KW-1185">Reference proteome</keyword>
<proteinExistence type="predicted"/>
<organism evidence="2 3">
    <name type="scientific">Effrenium voratum</name>
    <dbReference type="NCBI Taxonomy" id="2562239"/>
    <lineage>
        <taxon>Eukaryota</taxon>
        <taxon>Sar</taxon>
        <taxon>Alveolata</taxon>
        <taxon>Dinophyceae</taxon>
        <taxon>Suessiales</taxon>
        <taxon>Symbiodiniaceae</taxon>
        <taxon>Effrenium</taxon>
    </lineage>
</organism>
<sequence>MDDSGAQPDILVTLEEAGIRTPWQAALALQQVGGESGYRYTDKSAEQRWLFAESAARSSPCNGRPVGNLAKGGSMSRVDLAIRDAVRSIERGIGGPALKDGFRFEQVTLSLDSKSATKKAAIFTLGVWFLLREIELAALQVKHVAVDEANTIVTVSLSCSKMDTVEQSVHRSHKCYCSYVPAVLFHARGNHYEEMSKEETISIIREVLGASNIPLLRRGAPLSFIVLMGLRGSRAVERYVQEAQLEDHPEETSDQPIFNLAAMQRSVQVVELSEPPPVRQPRMTDFNPELAKILDDVAMPEDVRKYLSDLPAGWWATQVFEGATVGGAKRRFPQQQLLGAEAILGKMVFEAKTETQTVQEPATEKPARKHNTDQASDSWQPEPRSWQSWSHSGNAGKDMRQSWPQRQDKE</sequence>
<evidence type="ECO:0000256" key="1">
    <source>
        <dbReference type="SAM" id="MobiDB-lite"/>
    </source>
</evidence>
<feature type="compositionally biased region" description="Polar residues" evidence="1">
    <location>
        <begin position="373"/>
        <end position="393"/>
    </location>
</feature>
<dbReference type="EMBL" id="CAUJNA010000434">
    <property type="protein sequence ID" value="CAJ1376941.1"/>
    <property type="molecule type" value="Genomic_DNA"/>
</dbReference>
<comment type="caution">
    <text evidence="2">The sequence shown here is derived from an EMBL/GenBank/DDBJ whole genome shotgun (WGS) entry which is preliminary data.</text>
</comment>
<dbReference type="Proteomes" id="UP001178507">
    <property type="component" value="Unassembled WGS sequence"/>
</dbReference>
<dbReference type="AlphaFoldDB" id="A0AA36HXK6"/>
<evidence type="ECO:0000313" key="3">
    <source>
        <dbReference type="Proteomes" id="UP001178507"/>
    </source>
</evidence>
<protein>
    <submittedName>
        <fullName evidence="2">Uncharacterized protein</fullName>
    </submittedName>
</protein>
<evidence type="ECO:0000313" key="2">
    <source>
        <dbReference type="EMBL" id="CAJ1376941.1"/>
    </source>
</evidence>
<accession>A0AA36HXK6</accession>
<feature type="compositionally biased region" description="Basic and acidic residues" evidence="1">
    <location>
        <begin position="362"/>
        <end position="372"/>
    </location>
</feature>
<name>A0AA36HXK6_9DINO</name>